<name>A0AAV9K0A8_9SOLN</name>
<dbReference type="Proteomes" id="UP001311915">
    <property type="component" value="Unassembled WGS sequence"/>
</dbReference>
<protein>
    <submittedName>
        <fullName evidence="1">Uncharacterized protein</fullName>
    </submittedName>
</protein>
<sequence>MEDYASLRQENMNLEQQNCLLHNNLEELNKEFNSIIVKNEDLQKKLHITKMEAEHNMRWTRSSILLDSIQKNQSTTRRGIGFSKTNNPNIDCLCSHCGLTGPKSYACYKKQTAHKKIFIFVQRIQKENKTKPISTQKNLPSWGKKYLIHPFYNKQGPK</sequence>
<dbReference type="EMBL" id="JAWPEI010000052">
    <property type="protein sequence ID" value="KAK4706754.1"/>
    <property type="molecule type" value="Genomic_DNA"/>
</dbReference>
<reference evidence="1 2" key="1">
    <citation type="submission" date="2023-10" db="EMBL/GenBank/DDBJ databases">
        <title>Genome-Wide Identification Analysis in wild type Solanum Pinnatisectum Reveals Some Genes Defensing Phytophthora Infestans.</title>
        <authorList>
            <person name="Sun C."/>
        </authorList>
    </citation>
    <scope>NUCLEOTIDE SEQUENCE [LARGE SCALE GENOMIC DNA]</scope>
    <source>
        <strain evidence="1">LQN</strain>
        <tissue evidence="1">Leaf</tissue>
    </source>
</reference>
<comment type="caution">
    <text evidence="1">The sequence shown here is derived from an EMBL/GenBank/DDBJ whole genome shotgun (WGS) entry which is preliminary data.</text>
</comment>
<dbReference type="AlphaFoldDB" id="A0AAV9K0A8"/>
<keyword evidence="2" id="KW-1185">Reference proteome</keyword>
<organism evidence="1 2">
    <name type="scientific">Solanum pinnatisectum</name>
    <name type="common">tansyleaf nightshade</name>
    <dbReference type="NCBI Taxonomy" id="50273"/>
    <lineage>
        <taxon>Eukaryota</taxon>
        <taxon>Viridiplantae</taxon>
        <taxon>Streptophyta</taxon>
        <taxon>Embryophyta</taxon>
        <taxon>Tracheophyta</taxon>
        <taxon>Spermatophyta</taxon>
        <taxon>Magnoliopsida</taxon>
        <taxon>eudicotyledons</taxon>
        <taxon>Gunneridae</taxon>
        <taxon>Pentapetalae</taxon>
        <taxon>asterids</taxon>
        <taxon>lamiids</taxon>
        <taxon>Solanales</taxon>
        <taxon>Solanaceae</taxon>
        <taxon>Solanoideae</taxon>
        <taxon>Solaneae</taxon>
        <taxon>Solanum</taxon>
    </lineage>
</organism>
<accession>A0AAV9K0A8</accession>
<gene>
    <name evidence="1" type="ORF">R3W88_033718</name>
</gene>
<evidence type="ECO:0000313" key="2">
    <source>
        <dbReference type="Proteomes" id="UP001311915"/>
    </source>
</evidence>
<evidence type="ECO:0000313" key="1">
    <source>
        <dbReference type="EMBL" id="KAK4706754.1"/>
    </source>
</evidence>
<proteinExistence type="predicted"/>